<protein>
    <recommendedName>
        <fullName evidence="3">CAP-Gly domain-containing protein</fullName>
    </recommendedName>
</protein>
<gene>
    <name evidence="4" type="ORF">OGATHE_004875</name>
</gene>
<organism evidence="4 5">
    <name type="scientific">Ogataea polymorpha</name>
    <dbReference type="NCBI Taxonomy" id="460523"/>
    <lineage>
        <taxon>Eukaryota</taxon>
        <taxon>Fungi</taxon>
        <taxon>Dikarya</taxon>
        <taxon>Ascomycota</taxon>
        <taxon>Saccharomycotina</taxon>
        <taxon>Pichiomycetes</taxon>
        <taxon>Pichiales</taxon>
        <taxon>Pichiaceae</taxon>
        <taxon>Ogataea</taxon>
    </lineage>
</organism>
<dbReference type="SUPFAM" id="SSF74924">
    <property type="entry name" value="Cap-Gly domain"/>
    <property type="match status" value="1"/>
</dbReference>
<dbReference type="PANTHER" id="PTHR18916">
    <property type="entry name" value="DYNACTIN 1-RELATED MICROTUBULE-BINDING"/>
    <property type="match status" value="1"/>
</dbReference>
<keyword evidence="1" id="KW-0143">Chaperone</keyword>
<dbReference type="InterPro" id="IPR029071">
    <property type="entry name" value="Ubiquitin-like_domsf"/>
</dbReference>
<dbReference type="InterPro" id="IPR036859">
    <property type="entry name" value="CAP-Gly_dom_sf"/>
</dbReference>
<comment type="caution">
    <text evidence="4">The sequence shown here is derived from an EMBL/GenBank/DDBJ whole genome shotgun (WGS) entry which is preliminary data.</text>
</comment>
<name>A0A9P8P0H5_9ASCO</name>
<evidence type="ECO:0000313" key="4">
    <source>
        <dbReference type="EMBL" id="KAH3663298.1"/>
    </source>
</evidence>
<evidence type="ECO:0000256" key="2">
    <source>
        <dbReference type="ARBA" id="ARBA00025779"/>
    </source>
</evidence>
<dbReference type="Pfam" id="PF01302">
    <property type="entry name" value="CAP_GLY"/>
    <property type="match status" value="1"/>
</dbReference>
<sequence length="243" mass="27572">MMDYVNVFVTSDLTSSERRICLNWTIDFFKSRLELVTGVPTSDQKVWIYKSADAAEREEITAHGSQTLSTYHIRPHTRIHVDNTNTKSVLKELEAEFSNSTGQLYVIDDEKYKQRSDSVLKWKMENGYGEFDPHFQAKHSLSAQEIKNRAELLRVGQSCEILSGNTSKSGVIKFIGKVDEIDDGKSIWVGVELDLPLGKNDGSLQGKRIFDCEKNHGCFVKPSKIRLLHTDPMMPSPNSEDEI</sequence>
<reference evidence="4" key="2">
    <citation type="submission" date="2021-01" db="EMBL/GenBank/DDBJ databases">
        <authorList>
            <person name="Schikora-Tamarit M.A."/>
        </authorList>
    </citation>
    <scope>NUCLEOTIDE SEQUENCE</scope>
    <source>
        <strain evidence="4">NCAIM Y.01608</strain>
    </source>
</reference>
<reference evidence="4" key="1">
    <citation type="journal article" date="2021" name="Open Biol.">
        <title>Shared evolutionary footprints suggest mitochondrial oxidative damage underlies multiple complex I losses in fungi.</title>
        <authorList>
            <person name="Schikora-Tamarit M.A."/>
            <person name="Marcet-Houben M."/>
            <person name="Nosek J."/>
            <person name="Gabaldon T."/>
        </authorList>
    </citation>
    <scope>NUCLEOTIDE SEQUENCE</scope>
    <source>
        <strain evidence="4">NCAIM Y.01608</strain>
    </source>
</reference>
<dbReference type="SUPFAM" id="SSF54236">
    <property type="entry name" value="Ubiquitin-like"/>
    <property type="match status" value="1"/>
</dbReference>
<keyword evidence="5" id="KW-1185">Reference proteome</keyword>
<feature type="domain" description="CAP-Gly" evidence="3">
    <location>
        <begin position="179"/>
        <end position="221"/>
    </location>
</feature>
<dbReference type="EMBL" id="JAEUBD010001266">
    <property type="protein sequence ID" value="KAH3663298.1"/>
    <property type="molecule type" value="Genomic_DNA"/>
</dbReference>
<evidence type="ECO:0000313" key="5">
    <source>
        <dbReference type="Proteomes" id="UP000788993"/>
    </source>
</evidence>
<dbReference type="PROSITE" id="PS50245">
    <property type="entry name" value="CAP_GLY_2"/>
    <property type="match status" value="1"/>
</dbReference>
<comment type="similarity">
    <text evidence="2">Belongs to the TBCB family.</text>
</comment>
<proteinExistence type="inferred from homology"/>
<dbReference type="InterPro" id="IPR000938">
    <property type="entry name" value="CAP-Gly_domain"/>
</dbReference>
<dbReference type="AlphaFoldDB" id="A0A9P8P0H5"/>
<accession>A0A9P8P0H5</accession>
<dbReference type="SMART" id="SM01052">
    <property type="entry name" value="CAP_GLY"/>
    <property type="match status" value="1"/>
</dbReference>
<evidence type="ECO:0000259" key="3">
    <source>
        <dbReference type="PROSITE" id="PS50245"/>
    </source>
</evidence>
<dbReference type="Gene3D" id="2.30.30.190">
    <property type="entry name" value="CAP Gly-rich-like domain"/>
    <property type="match status" value="1"/>
</dbReference>
<evidence type="ECO:0000256" key="1">
    <source>
        <dbReference type="ARBA" id="ARBA00023186"/>
    </source>
</evidence>
<dbReference type="Pfam" id="PF14560">
    <property type="entry name" value="Ubiquitin_2"/>
    <property type="match status" value="1"/>
</dbReference>
<dbReference type="Proteomes" id="UP000788993">
    <property type="component" value="Unassembled WGS sequence"/>
</dbReference>
<dbReference type="OrthoDB" id="5295208at2759"/>
<dbReference type="Gene3D" id="3.10.20.90">
    <property type="entry name" value="Phosphatidylinositol 3-kinase Catalytic Subunit, Chain A, domain 1"/>
    <property type="match status" value="1"/>
</dbReference>
<dbReference type="InterPro" id="IPR000626">
    <property type="entry name" value="Ubiquitin-like_dom"/>
</dbReference>